<dbReference type="STRING" id="1122170.GCA_000701265_00420"/>
<sequence>MLSKFFSTDLPVSSREAFEALKNSQDLNKIQEILSHFNELVHLKNSTLTSLARSNPKISNNQIFIMEMETRFHKLRDALQNEKPYKHLFGDLCQLKEDLQVILRYYQKQIDEGQPIAADHMRRANGKYGELRGITSKFSSQHVLSEPESDALIKYTLNFCASDVMKNDIAVISEIIQKPHLADHSRDSGFSYFNLK</sequence>
<dbReference type="AlphaFoldDB" id="A0A378LSZ8"/>
<evidence type="ECO:0000313" key="2">
    <source>
        <dbReference type="Proteomes" id="UP000255297"/>
    </source>
</evidence>
<keyword evidence="2" id="KW-1185">Reference proteome</keyword>
<proteinExistence type="predicted"/>
<gene>
    <name evidence="1" type="ORF">NCTC11532_02066</name>
</gene>
<reference evidence="1 2" key="1">
    <citation type="submission" date="2018-06" db="EMBL/GenBank/DDBJ databases">
        <authorList>
            <consortium name="Pathogen Informatics"/>
            <person name="Doyle S."/>
        </authorList>
    </citation>
    <scope>NUCLEOTIDE SEQUENCE [LARGE SCALE GENOMIC DNA]</scope>
    <source>
        <strain evidence="1 2">NCTC11532</strain>
    </source>
</reference>
<accession>A0A378LSZ8</accession>
<name>A0A378LSZ8_9GAMM</name>
<dbReference type="EMBL" id="UGPB01000001">
    <property type="protein sequence ID" value="STY29864.1"/>
    <property type="molecule type" value="Genomic_DNA"/>
</dbReference>
<evidence type="ECO:0000313" key="1">
    <source>
        <dbReference type="EMBL" id="STY29864.1"/>
    </source>
</evidence>
<dbReference type="RefSeq" id="WP_031564757.1">
    <property type="nucleotide sequence ID" value="NZ_CAAAIS010000001.1"/>
</dbReference>
<dbReference type="Proteomes" id="UP000255297">
    <property type="component" value="Unassembled WGS sequence"/>
</dbReference>
<dbReference type="OrthoDB" id="5652850at2"/>
<organism evidence="1 2">
    <name type="scientific">Legionella wadsworthii</name>
    <dbReference type="NCBI Taxonomy" id="28088"/>
    <lineage>
        <taxon>Bacteria</taxon>
        <taxon>Pseudomonadati</taxon>
        <taxon>Pseudomonadota</taxon>
        <taxon>Gammaproteobacteria</taxon>
        <taxon>Legionellales</taxon>
        <taxon>Legionellaceae</taxon>
        <taxon>Legionella</taxon>
    </lineage>
</organism>
<protein>
    <submittedName>
        <fullName evidence="1">Uncharacterized protein</fullName>
    </submittedName>
</protein>